<reference evidence="2" key="1">
    <citation type="journal article" date="2014" name="Front. Microbiol.">
        <title>High frequency of phylogenetically diverse reductive dehalogenase-homologous genes in deep subseafloor sedimentary metagenomes.</title>
        <authorList>
            <person name="Kawai M."/>
            <person name="Futagami T."/>
            <person name="Toyoda A."/>
            <person name="Takaki Y."/>
            <person name="Nishi S."/>
            <person name="Hori S."/>
            <person name="Arai W."/>
            <person name="Tsubouchi T."/>
            <person name="Morono Y."/>
            <person name="Uchiyama I."/>
            <person name="Ito T."/>
            <person name="Fujiyama A."/>
            <person name="Inagaki F."/>
            <person name="Takami H."/>
        </authorList>
    </citation>
    <scope>NUCLEOTIDE SEQUENCE</scope>
    <source>
        <strain evidence="2">Expedition CK06-06</strain>
    </source>
</reference>
<sequence length="184" mass="20870">RLFAVIPIIIVLGLLGGAGGPWVGEGWWNYYPYAAGGLVILPLVLMLLFRQKYPRWWFEWNVAMTKFSTRVAAYVALLRDEYPSTDEDQAVHIDIPYPDAQKDLNRGLPLVKWFLAIPHYVVLAFLGIAVVVVVVIAWFAILFTGRYPKSLFDFVVGVLRWSLRVAVYAFLLTTDGYPPFSLSD</sequence>
<dbReference type="AlphaFoldDB" id="X0SA64"/>
<feature type="transmembrane region" description="Helical" evidence="1">
    <location>
        <begin position="30"/>
        <end position="49"/>
    </location>
</feature>
<name>X0SA64_9ZZZZ</name>
<feature type="non-terminal residue" evidence="2">
    <location>
        <position position="1"/>
    </location>
</feature>
<feature type="transmembrane region" description="Helical" evidence="1">
    <location>
        <begin position="151"/>
        <end position="171"/>
    </location>
</feature>
<feature type="transmembrane region" description="Helical" evidence="1">
    <location>
        <begin position="120"/>
        <end position="144"/>
    </location>
</feature>
<protein>
    <recommendedName>
        <fullName evidence="3">DUF4389 domain-containing protein</fullName>
    </recommendedName>
</protein>
<feature type="transmembrane region" description="Helical" evidence="1">
    <location>
        <begin position="5"/>
        <end position="24"/>
    </location>
</feature>
<proteinExistence type="predicted"/>
<keyword evidence="1" id="KW-0472">Membrane</keyword>
<dbReference type="Pfam" id="PF14333">
    <property type="entry name" value="DUF4389"/>
    <property type="match status" value="1"/>
</dbReference>
<evidence type="ECO:0000256" key="1">
    <source>
        <dbReference type="SAM" id="Phobius"/>
    </source>
</evidence>
<evidence type="ECO:0000313" key="2">
    <source>
        <dbReference type="EMBL" id="GAF77923.1"/>
    </source>
</evidence>
<comment type="caution">
    <text evidence="2">The sequence shown here is derived from an EMBL/GenBank/DDBJ whole genome shotgun (WGS) entry which is preliminary data.</text>
</comment>
<keyword evidence="1" id="KW-1133">Transmembrane helix</keyword>
<feature type="transmembrane region" description="Helical" evidence="1">
    <location>
        <begin position="56"/>
        <end position="77"/>
    </location>
</feature>
<keyword evidence="1" id="KW-0812">Transmembrane</keyword>
<evidence type="ECO:0008006" key="3">
    <source>
        <dbReference type="Google" id="ProtNLM"/>
    </source>
</evidence>
<dbReference type="EMBL" id="BARS01003122">
    <property type="protein sequence ID" value="GAF77923.1"/>
    <property type="molecule type" value="Genomic_DNA"/>
</dbReference>
<organism evidence="2">
    <name type="scientific">marine sediment metagenome</name>
    <dbReference type="NCBI Taxonomy" id="412755"/>
    <lineage>
        <taxon>unclassified sequences</taxon>
        <taxon>metagenomes</taxon>
        <taxon>ecological metagenomes</taxon>
    </lineage>
</organism>
<accession>X0SA64</accession>
<dbReference type="InterPro" id="IPR025498">
    <property type="entry name" value="DUF4389"/>
</dbReference>
<gene>
    <name evidence="2" type="ORF">S01H1_06018</name>
</gene>